<evidence type="ECO:0000313" key="13">
    <source>
        <dbReference type="Proteomes" id="UP000694725"/>
    </source>
</evidence>
<keyword evidence="7 11" id="KW-0297">G-protein coupled receptor</keyword>
<dbReference type="AlphaFoldDB" id="A0A8D1YTR0"/>
<evidence type="ECO:0000313" key="12">
    <source>
        <dbReference type="Ensembl" id="ENSSSCP00065024253.1"/>
    </source>
</evidence>
<comment type="subcellular location">
    <subcellularLocation>
        <location evidence="1 11">Cell membrane</location>
        <topology evidence="1 11">Multi-pass membrane protein</topology>
    </subcellularLocation>
</comment>
<dbReference type="Ensembl" id="ENSSSCT00065055797.1">
    <property type="protein sequence ID" value="ENSSSCP00065024253.1"/>
    <property type="gene ID" value="ENSSSCG00065040811.1"/>
</dbReference>
<keyword evidence="6 11" id="KW-1133">Transmembrane helix</keyword>
<reference evidence="12" key="1">
    <citation type="submission" date="2025-08" db="UniProtKB">
        <authorList>
            <consortium name="Ensembl"/>
        </authorList>
    </citation>
    <scope>IDENTIFICATION</scope>
</reference>
<sequence>MASRNTAIGMIFLLQNVVGILRNFLFLYPYIFVHYTGHKLRSTDFILQHLTIANSLVILSKGITNTMAAFGWAHFLSDSGCKLVFYRISVLHWIAAKENTKRCFY</sequence>
<evidence type="ECO:0000256" key="2">
    <source>
        <dbReference type="ARBA" id="ARBA00010663"/>
    </source>
</evidence>
<evidence type="ECO:0000256" key="7">
    <source>
        <dbReference type="ARBA" id="ARBA00023040"/>
    </source>
</evidence>
<dbReference type="SUPFAM" id="SSF81321">
    <property type="entry name" value="Family A G protein-coupled receptor-like"/>
    <property type="match status" value="1"/>
</dbReference>
<evidence type="ECO:0000256" key="3">
    <source>
        <dbReference type="ARBA" id="ARBA00022475"/>
    </source>
</evidence>
<dbReference type="PANTHER" id="PTHR24062">
    <property type="entry name" value="VOMERONASAL TYPE-1 RECEPTOR"/>
    <property type="match status" value="1"/>
</dbReference>
<evidence type="ECO:0000256" key="1">
    <source>
        <dbReference type="ARBA" id="ARBA00004651"/>
    </source>
</evidence>
<keyword evidence="9 11" id="KW-0675">Receptor</keyword>
<evidence type="ECO:0000256" key="8">
    <source>
        <dbReference type="ARBA" id="ARBA00023136"/>
    </source>
</evidence>
<evidence type="ECO:0000256" key="9">
    <source>
        <dbReference type="ARBA" id="ARBA00023170"/>
    </source>
</evidence>
<organism evidence="12 13">
    <name type="scientific">Sus scrofa</name>
    <name type="common">Pig</name>
    <dbReference type="NCBI Taxonomy" id="9823"/>
    <lineage>
        <taxon>Eukaryota</taxon>
        <taxon>Metazoa</taxon>
        <taxon>Chordata</taxon>
        <taxon>Craniata</taxon>
        <taxon>Vertebrata</taxon>
        <taxon>Euteleostomi</taxon>
        <taxon>Mammalia</taxon>
        <taxon>Eutheria</taxon>
        <taxon>Laurasiatheria</taxon>
        <taxon>Artiodactyla</taxon>
        <taxon>Suina</taxon>
        <taxon>Suidae</taxon>
        <taxon>Sus</taxon>
    </lineage>
</organism>
<comment type="similarity">
    <text evidence="2 11">Belongs to the G-protein coupled receptor 1 family.</text>
</comment>
<protein>
    <recommendedName>
        <fullName evidence="11">Vomeronasal type-1 receptor</fullName>
    </recommendedName>
</protein>
<proteinExistence type="inferred from homology"/>
<name>A0A8D1YTR0_PIG</name>
<dbReference type="GO" id="GO:0016503">
    <property type="term" value="F:pheromone receptor activity"/>
    <property type="evidence" value="ECO:0007669"/>
    <property type="project" value="InterPro"/>
</dbReference>
<comment type="caution">
    <text evidence="11">Lacks conserved residue(s) required for the propagation of feature annotation.</text>
</comment>
<keyword evidence="5 11" id="KW-0812">Transmembrane</keyword>
<dbReference type="Pfam" id="PF03402">
    <property type="entry name" value="V1R"/>
    <property type="match status" value="1"/>
</dbReference>
<dbReference type="InterPro" id="IPR004072">
    <property type="entry name" value="Vmron_rcpt_1"/>
</dbReference>
<keyword evidence="4 11" id="KW-0589">Pheromone response</keyword>
<keyword evidence="10 11" id="KW-0807">Transducer</keyword>
<evidence type="ECO:0000256" key="10">
    <source>
        <dbReference type="ARBA" id="ARBA00023224"/>
    </source>
</evidence>
<accession>A0A8D1YTR0</accession>
<dbReference type="GO" id="GO:0019236">
    <property type="term" value="P:response to pheromone"/>
    <property type="evidence" value="ECO:0007669"/>
    <property type="project" value="UniProtKB-KW"/>
</dbReference>
<evidence type="ECO:0000256" key="11">
    <source>
        <dbReference type="RuleBase" id="RU364061"/>
    </source>
</evidence>
<keyword evidence="8 11" id="KW-0472">Membrane</keyword>
<evidence type="ECO:0000256" key="4">
    <source>
        <dbReference type="ARBA" id="ARBA00022507"/>
    </source>
</evidence>
<evidence type="ECO:0000256" key="6">
    <source>
        <dbReference type="ARBA" id="ARBA00022989"/>
    </source>
</evidence>
<keyword evidence="3 11" id="KW-1003">Cell membrane</keyword>
<dbReference type="GO" id="GO:0005886">
    <property type="term" value="C:plasma membrane"/>
    <property type="evidence" value="ECO:0007669"/>
    <property type="project" value="UniProtKB-SubCell"/>
</dbReference>
<feature type="transmembrane region" description="Helical" evidence="11">
    <location>
        <begin position="6"/>
        <end position="31"/>
    </location>
</feature>
<dbReference type="Proteomes" id="UP000694725">
    <property type="component" value="Unplaced"/>
</dbReference>
<evidence type="ECO:0000256" key="5">
    <source>
        <dbReference type="ARBA" id="ARBA00022692"/>
    </source>
</evidence>